<dbReference type="GeneID" id="3647754"/>
<dbReference type="InParanoid" id="A0A1D8PJ12"/>
<dbReference type="PROSITE" id="PS00061">
    <property type="entry name" value="ADH_SHORT"/>
    <property type="match status" value="1"/>
</dbReference>
<dbReference type="Proteomes" id="UP000000559">
    <property type="component" value="Chromosome 3"/>
</dbReference>
<dbReference type="STRING" id="237561.A0A1D8PJ12"/>
<reference evidence="5 6" key="2">
    <citation type="journal article" date="2007" name="Genome Biol.">
        <title>Assembly of the Candida albicans genome into sixteen supercontigs aligned on the eight chromosomes.</title>
        <authorList>
            <person name="van het Hoog M."/>
            <person name="Rast T.J."/>
            <person name="Martchenko M."/>
            <person name="Grindle S."/>
            <person name="Dignard D."/>
            <person name="Hogues H."/>
            <person name="Cuomo C."/>
            <person name="Berriman M."/>
            <person name="Scherer S."/>
            <person name="Magee B.B."/>
            <person name="Whiteway M."/>
            <person name="Chibana H."/>
            <person name="Nantel A."/>
            <person name="Magee P.T."/>
        </authorList>
    </citation>
    <scope>GENOME REANNOTATION</scope>
    <source>
        <strain evidence="6">SC5314 / ATCC MYA-2876</strain>
    </source>
</reference>
<dbReference type="RefSeq" id="XP_710648.2">
    <property type="nucleotide sequence ID" value="XM_705556.2"/>
</dbReference>
<dbReference type="Pfam" id="PF00106">
    <property type="entry name" value="adh_short"/>
    <property type="match status" value="1"/>
</dbReference>
<dbReference type="Gene3D" id="3.40.50.720">
    <property type="entry name" value="NAD(P)-binding Rossmann-like Domain"/>
    <property type="match status" value="1"/>
</dbReference>
<gene>
    <name evidence="4 5" type="primary">AYR1</name>
    <name evidence="5" type="ordered locus">CAALFM_C300900CA</name>
    <name evidence="4" type="ordered locus">orf19.6167</name>
</gene>
<dbReference type="PANTHER" id="PTHR44169">
    <property type="entry name" value="NADPH-DEPENDENT 1-ACYLDIHYDROXYACETONE PHOSPHATE REDUCTASE"/>
    <property type="match status" value="1"/>
</dbReference>
<dbReference type="SMR" id="A0A1D8PJ12"/>
<evidence type="ECO:0000313" key="4">
    <source>
        <dbReference type="CGD" id="CAL0000181438"/>
    </source>
</evidence>
<dbReference type="InterPro" id="IPR002347">
    <property type="entry name" value="SDR_fam"/>
</dbReference>
<dbReference type="GO" id="GO:0005811">
    <property type="term" value="C:lipid droplet"/>
    <property type="evidence" value="ECO:0000318"/>
    <property type="project" value="GO_Central"/>
</dbReference>
<dbReference type="KEGG" id="cal:CAALFM_C300900CA"/>
<dbReference type="VEuPathDB" id="FungiDB:C3_00900C_A"/>
<dbReference type="InterPro" id="IPR036291">
    <property type="entry name" value="NAD(P)-bd_dom_sf"/>
</dbReference>
<evidence type="ECO:0000256" key="1">
    <source>
        <dbReference type="ARBA" id="ARBA00006484"/>
    </source>
</evidence>
<evidence type="ECO:0000313" key="6">
    <source>
        <dbReference type="Proteomes" id="UP000000559"/>
    </source>
</evidence>
<dbReference type="InterPro" id="IPR020904">
    <property type="entry name" value="Sc_DH/Rdtase_CS"/>
</dbReference>
<keyword evidence="6" id="KW-1185">Reference proteome</keyword>
<dbReference type="GO" id="GO:0005783">
    <property type="term" value="C:endoplasmic reticulum"/>
    <property type="evidence" value="ECO:0000318"/>
    <property type="project" value="GO_Central"/>
</dbReference>
<dbReference type="PANTHER" id="PTHR44169:SF6">
    <property type="entry name" value="NADPH-DEPENDENT 1-ACYLDIHYDROXYACETONE PHOSPHATE REDUCTASE"/>
    <property type="match status" value="1"/>
</dbReference>
<dbReference type="CGD" id="CAL0000181438">
    <property type="gene designation" value="AYR1"/>
</dbReference>
<dbReference type="GO" id="GO:0019433">
    <property type="term" value="P:triglyceride catabolic process"/>
    <property type="evidence" value="ECO:0000318"/>
    <property type="project" value="GO_Central"/>
</dbReference>
<dbReference type="SUPFAM" id="SSF51735">
    <property type="entry name" value="NAD(P)-binding Rossmann-fold domains"/>
    <property type="match status" value="1"/>
</dbReference>
<protein>
    <submittedName>
        <fullName evidence="5">Acylglycerone-phosphate reductase</fullName>
    </submittedName>
</protein>
<comment type="similarity">
    <text evidence="1">Belongs to the short-chain dehydrogenases/reductases (SDR) family.</text>
</comment>
<evidence type="ECO:0000313" key="5">
    <source>
        <dbReference type="EMBL" id="AOW28138.1"/>
    </source>
</evidence>
<sequence>MSERQKVTLVTGASSGIGYATAIEFAKRGYKVFAGARRLEPMQKLKDDYGVIIFKLDVSDLESVKNAKKFIESETGADYLDFLYNNAGQSCTFPATDVTDAQMKQCFEVNVFGAIRTVRELVPLIINAQGVIGFTGSVSGIIPFPFSCIYSASKAAIHQYAATLRLEMKPFGVKVINIVTGGVKTDIEDKRDLPESSIYNVPGIQEAFNERRQMAARNKPMPAEVYAKKVVTDFESANLGGALNIYRGTMSTFLSFVLTFVPRFIVEAALVSKFKLNSVFQYLHEKYSKEKVN</sequence>
<dbReference type="GO" id="GO:0000140">
    <property type="term" value="F:acylglycerone-phosphate reductase (NADP+) activity"/>
    <property type="evidence" value="ECO:0000318"/>
    <property type="project" value="GO_Central"/>
</dbReference>
<dbReference type="GO" id="GO:0006654">
    <property type="term" value="P:phosphatidic acid biosynthetic process"/>
    <property type="evidence" value="ECO:0000318"/>
    <property type="project" value="GO_Central"/>
</dbReference>
<keyword evidence="2" id="KW-0521">NADP</keyword>
<evidence type="ECO:0000256" key="2">
    <source>
        <dbReference type="ARBA" id="ARBA00022857"/>
    </source>
</evidence>
<dbReference type="PRINTS" id="PR00081">
    <property type="entry name" value="GDHRDH"/>
</dbReference>
<dbReference type="GO" id="GO:0004806">
    <property type="term" value="F:triacylglycerol lipase activity"/>
    <property type="evidence" value="ECO:0000318"/>
    <property type="project" value="GO_Central"/>
</dbReference>
<name>A0A1D8PJ12_CANAL</name>
<dbReference type="FunCoup" id="A0A1D8PJ12">
    <property type="interactions" value="272"/>
</dbReference>
<proteinExistence type="inferred from homology"/>
<evidence type="ECO:0000256" key="3">
    <source>
        <dbReference type="ARBA" id="ARBA00023002"/>
    </source>
</evidence>
<keyword evidence="3" id="KW-0560">Oxidoreductase</keyword>
<accession>A0A1D8PJ12</accession>
<dbReference type="eggNOG" id="KOG1209">
    <property type="taxonomic scope" value="Eukaryota"/>
</dbReference>
<dbReference type="OrthoDB" id="2102561at2759"/>
<dbReference type="EMBL" id="CP017625">
    <property type="protein sequence ID" value="AOW28138.1"/>
    <property type="molecule type" value="Genomic_DNA"/>
</dbReference>
<dbReference type="CDD" id="cd05374">
    <property type="entry name" value="17beta-HSD-like_SDR_c"/>
    <property type="match status" value="1"/>
</dbReference>
<reference evidence="5 6" key="1">
    <citation type="journal article" date="2004" name="Proc. Natl. Acad. Sci. U.S.A.">
        <title>The diploid genome sequence of Candida albicans.</title>
        <authorList>
            <person name="Jones T."/>
            <person name="Federspiel N.A."/>
            <person name="Chibana H."/>
            <person name="Dungan J."/>
            <person name="Kalman S."/>
            <person name="Magee B.B."/>
            <person name="Newport G."/>
            <person name="Thorstenson Y.R."/>
            <person name="Agabian N."/>
            <person name="Magee P.T."/>
            <person name="Davis R.W."/>
            <person name="Scherer S."/>
        </authorList>
    </citation>
    <scope>NUCLEOTIDE SEQUENCE [LARGE SCALE GENOMIC DNA]</scope>
    <source>
        <strain evidence="6">SC5314 / ATCC MYA-2876</strain>
    </source>
</reference>
<dbReference type="FunFam" id="3.40.50.720:FF:000261">
    <property type="entry name" value="NADPH-dependent 1-acyldihydroxyacetone phosphate reductase"/>
    <property type="match status" value="1"/>
</dbReference>
<organism evidence="5 6">
    <name type="scientific">Candida albicans (strain SC5314 / ATCC MYA-2876)</name>
    <name type="common">Yeast</name>
    <dbReference type="NCBI Taxonomy" id="237561"/>
    <lineage>
        <taxon>Eukaryota</taxon>
        <taxon>Fungi</taxon>
        <taxon>Dikarya</taxon>
        <taxon>Ascomycota</taxon>
        <taxon>Saccharomycotina</taxon>
        <taxon>Pichiomycetes</taxon>
        <taxon>Debaryomycetaceae</taxon>
        <taxon>Candida/Lodderomyces clade</taxon>
        <taxon>Candida</taxon>
    </lineage>
</organism>
<reference evidence="5 6" key="3">
    <citation type="journal article" date="2013" name="Genome Biol.">
        <title>Assembly of a phased diploid Candida albicans genome facilitates allele-specific measurements and provides a simple model for repeat and indel structure.</title>
        <authorList>
            <person name="Muzzey D."/>
            <person name="Schwartz K."/>
            <person name="Weissman J.S."/>
            <person name="Sherlock G."/>
        </authorList>
    </citation>
    <scope>NUCLEOTIDE SEQUENCE [LARGE SCALE GENOMIC DNA]</scope>
    <source>
        <strain evidence="6">SC5314 / ATCC MYA-2876</strain>
    </source>
</reference>
<dbReference type="AlphaFoldDB" id="A0A1D8PJ12"/>